<evidence type="ECO:0000313" key="3">
    <source>
        <dbReference type="Proteomes" id="UP000468443"/>
    </source>
</evidence>
<keyword evidence="1" id="KW-0812">Transmembrane</keyword>
<sequence length="383" mass="43076">MRKIILYSLGVIILVLAVFVAYLLVTAEEEKRPVARREVKTVFVDTVVNRTIPIVIPANGNLAAKERVEIYSEVQGIFRSSSHPFKPGQAFRKGEVLLRIDADEYAASVQSAKSNLYNLITAAMPDLRLDYPEDYPKWQAYLSAFDMEKSTPDLPEITSEKERYFISGRNILTTYYNVKNLERRLSKYILRAPFNGVLTEALVTEGSLIRPGQKLGAFINPEVYELQVAVNKSYSDFLKVGEEVALENLEGTQQFRGKVARINAAVNQESQTVSVFIDVKDERVKEGMYLEAQIEGRSEENAFEISRKLLNDQKELFVVKDSILDVLEVTPVYFSDKTAILKGVEEGTVILSRPVPGAYAGMVVRAYRDTTNLASAQEINPIQ</sequence>
<dbReference type="SUPFAM" id="SSF111369">
    <property type="entry name" value="HlyD-like secretion proteins"/>
    <property type="match status" value="1"/>
</dbReference>
<protein>
    <submittedName>
        <fullName evidence="2">HlyD family efflux transporter periplasmic adaptor subunit</fullName>
    </submittedName>
</protein>
<proteinExistence type="predicted"/>
<dbReference type="GO" id="GO:0015562">
    <property type="term" value="F:efflux transmembrane transporter activity"/>
    <property type="evidence" value="ECO:0007669"/>
    <property type="project" value="TreeGrafter"/>
</dbReference>
<evidence type="ECO:0000256" key="1">
    <source>
        <dbReference type="SAM" id="Phobius"/>
    </source>
</evidence>
<dbReference type="PANTHER" id="PTHR30469:SF15">
    <property type="entry name" value="HLYD FAMILY OF SECRETION PROTEINS"/>
    <property type="match status" value="1"/>
</dbReference>
<dbReference type="Proteomes" id="UP000468443">
    <property type="component" value="Unassembled WGS sequence"/>
</dbReference>
<dbReference type="Gene3D" id="1.10.287.470">
    <property type="entry name" value="Helix hairpin bin"/>
    <property type="match status" value="1"/>
</dbReference>
<dbReference type="Gene3D" id="2.40.30.170">
    <property type="match status" value="1"/>
</dbReference>
<dbReference type="RefSeq" id="WP_163694136.1">
    <property type="nucleotide sequence ID" value="NZ_FXTW01000005.1"/>
</dbReference>
<dbReference type="EMBL" id="JAABOP010000006">
    <property type="protein sequence ID" value="NER11680.1"/>
    <property type="molecule type" value="Genomic_DNA"/>
</dbReference>
<name>A0A6P0UGU1_9FLAO</name>
<dbReference type="PANTHER" id="PTHR30469">
    <property type="entry name" value="MULTIDRUG RESISTANCE PROTEIN MDTA"/>
    <property type="match status" value="1"/>
</dbReference>
<dbReference type="GO" id="GO:1990281">
    <property type="term" value="C:efflux pump complex"/>
    <property type="evidence" value="ECO:0007669"/>
    <property type="project" value="TreeGrafter"/>
</dbReference>
<gene>
    <name evidence="2" type="ORF">GWK09_14205</name>
</gene>
<keyword evidence="3" id="KW-1185">Reference proteome</keyword>
<dbReference type="AlphaFoldDB" id="A0A6P0UGU1"/>
<reference evidence="2 3" key="1">
    <citation type="submission" date="2020-01" db="EMBL/GenBank/DDBJ databases">
        <title>Muriicola jejuensis KCTC 22299.</title>
        <authorList>
            <person name="Wang G."/>
        </authorList>
    </citation>
    <scope>NUCLEOTIDE SEQUENCE [LARGE SCALE GENOMIC DNA]</scope>
    <source>
        <strain evidence="2 3">KCTC 22299</strain>
    </source>
</reference>
<accession>A0A6P0UGU1</accession>
<comment type="caution">
    <text evidence="2">The sequence shown here is derived from an EMBL/GenBank/DDBJ whole genome shotgun (WGS) entry which is preliminary data.</text>
</comment>
<feature type="transmembrane region" description="Helical" evidence="1">
    <location>
        <begin position="6"/>
        <end position="27"/>
    </location>
</feature>
<keyword evidence="1" id="KW-0472">Membrane</keyword>
<dbReference type="Gene3D" id="2.40.50.100">
    <property type="match status" value="1"/>
</dbReference>
<organism evidence="2 3">
    <name type="scientific">Muriicola jejuensis</name>
    <dbReference type="NCBI Taxonomy" id="504488"/>
    <lineage>
        <taxon>Bacteria</taxon>
        <taxon>Pseudomonadati</taxon>
        <taxon>Bacteroidota</taxon>
        <taxon>Flavobacteriia</taxon>
        <taxon>Flavobacteriales</taxon>
        <taxon>Flavobacteriaceae</taxon>
        <taxon>Muriicola</taxon>
    </lineage>
</organism>
<evidence type="ECO:0000313" key="2">
    <source>
        <dbReference type="EMBL" id="NER11680.1"/>
    </source>
</evidence>
<keyword evidence="1" id="KW-1133">Transmembrane helix</keyword>